<dbReference type="PANTHER" id="PTHR20836">
    <property type="entry name" value="DIHYDRODIPICOLINATE REDUCTASE"/>
    <property type="match status" value="1"/>
</dbReference>
<dbReference type="PROSITE" id="PS01298">
    <property type="entry name" value="DAPB"/>
    <property type="match status" value="1"/>
</dbReference>
<keyword evidence="7 9" id="KW-0520">NAD</keyword>
<gene>
    <name evidence="9" type="primary">dapB</name>
    <name evidence="13" type="ORF">ESZ91_08295</name>
</gene>
<evidence type="ECO:0000256" key="1">
    <source>
        <dbReference type="ARBA" id="ARBA00006642"/>
    </source>
</evidence>
<evidence type="ECO:0000256" key="9">
    <source>
        <dbReference type="HAMAP-Rule" id="MF_00102"/>
    </source>
</evidence>
<reference evidence="13 14" key="1">
    <citation type="journal article" date="2019" name="Gut">
        <title>Antibiotics-induced monodominance of a novel gut bacterial order.</title>
        <authorList>
            <person name="Hildebrand F."/>
            <person name="Moitinho-Silva L."/>
            <person name="Blasche S."/>
            <person name="Jahn M.T."/>
            <person name="Gossmann T.I."/>
            <person name="Heuerta-Cepas J."/>
            <person name="Hercog R."/>
            <person name="Luetge M."/>
            <person name="Bahram M."/>
            <person name="Pryszlak A."/>
            <person name="Alves R.J."/>
            <person name="Waszak S.M."/>
            <person name="Zhu A."/>
            <person name="Ye L."/>
            <person name="Costea P.I."/>
            <person name="Aalvink S."/>
            <person name="Belzer C."/>
            <person name="Forslund S.K."/>
            <person name="Sunagawa S."/>
            <person name="Hentschel U."/>
            <person name="Merten C."/>
            <person name="Patil K.R."/>
            <person name="Benes V."/>
            <person name="Bork P."/>
        </authorList>
    </citation>
    <scope>NUCLEOTIDE SEQUENCE [LARGE SCALE GENOMIC DNA]</scope>
    <source>
        <strain evidence="13 14">HDS1380</strain>
    </source>
</reference>
<keyword evidence="14" id="KW-1185">Reference proteome</keyword>
<feature type="binding site" evidence="9">
    <location>
        <begin position="152"/>
        <end position="153"/>
    </location>
    <ligand>
        <name>(S)-2,3,4,5-tetrahydrodipicolinate</name>
        <dbReference type="ChEBI" id="CHEBI:16845"/>
    </ligand>
</feature>
<evidence type="ECO:0000256" key="2">
    <source>
        <dbReference type="ARBA" id="ARBA00022490"/>
    </source>
</evidence>
<keyword evidence="4 9" id="KW-0521">NADP</keyword>
<dbReference type="SUPFAM" id="SSF55347">
    <property type="entry name" value="Glyceraldehyde-3-phosphate dehydrogenase-like, C-terminal domain"/>
    <property type="match status" value="1"/>
</dbReference>
<dbReference type="Gene3D" id="3.40.50.720">
    <property type="entry name" value="NAD(P)-binding Rossmann-like Domain"/>
    <property type="match status" value="1"/>
</dbReference>
<feature type="binding site" evidence="9">
    <location>
        <begin position="8"/>
        <end position="13"/>
    </location>
    <ligand>
        <name>NAD(+)</name>
        <dbReference type="ChEBI" id="CHEBI:57540"/>
    </ligand>
</feature>
<dbReference type="PANTHER" id="PTHR20836:SF7">
    <property type="entry name" value="4-HYDROXY-TETRAHYDRODIPICOLINATE REDUCTASE"/>
    <property type="match status" value="1"/>
</dbReference>
<dbReference type="GO" id="GO:0009089">
    <property type="term" value="P:lysine biosynthetic process via diaminopimelate"/>
    <property type="evidence" value="ECO:0007669"/>
    <property type="project" value="UniProtKB-UniRule"/>
</dbReference>
<evidence type="ECO:0000313" key="13">
    <source>
        <dbReference type="EMBL" id="RXZ62381.1"/>
    </source>
</evidence>
<evidence type="ECO:0000259" key="11">
    <source>
        <dbReference type="Pfam" id="PF01113"/>
    </source>
</evidence>
<evidence type="ECO:0000259" key="12">
    <source>
        <dbReference type="Pfam" id="PF05173"/>
    </source>
</evidence>
<dbReference type="SUPFAM" id="SSF51735">
    <property type="entry name" value="NAD(P)-binding Rossmann-fold domains"/>
    <property type="match status" value="1"/>
</dbReference>
<feature type="binding site" evidence="9">
    <location>
        <position position="143"/>
    </location>
    <ligand>
        <name>(S)-2,3,4,5-tetrahydrodipicolinate</name>
        <dbReference type="ChEBI" id="CHEBI:16845"/>
    </ligand>
</feature>
<keyword evidence="5 9" id="KW-0220">Diaminopimelate biosynthesis</keyword>
<sequence>MTNLIISGIFGHMGRTVLELAQADKEFCVLAGVDMKNGETAGVPVYDGFDKISAAADAVVDFSAAANLYNVLSYCERTGAAAILCATGYSEEDLKTIERASGKIPLFKTANLSVGVNLLQKLVKEAAAFLGENFDVEIIEKHHNLKKDAPSGTAYMLAESVNEAFDGNKKYVYGREGMTGARDRRELGIHAVRGGTIVGEHEVMFAGEDEIITLSHSARSKRVFAAGALKAASFMKGKPAGRYDMKNVIDGMKK</sequence>
<name>A0A4Q2KHC4_9FIRM</name>
<dbReference type="RefSeq" id="WP_129226055.1">
    <property type="nucleotide sequence ID" value="NZ_SDOZ01000002.1"/>
</dbReference>
<keyword evidence="6 9" id="KW-0560">Oxidoreductase</keyword>
<dbReference type="CDD" id="cd02274">
    <property type="entry name" value="DHDPR_N"/>
    <property type="match status" value="1"/>
</dbReference>
<dbReference type="OrthoDB" id="9790352at2"/>
<keyword evidence="3 9" id="KW-0028">Amino-acid biosynthesis</keyword>
<evidence type="ECO:0000256" key="8">
    <source>
        <dbReference type="ARBA" id="ARBA00023154"/>
    </source>
</evidence>
<organism evidence="13 14">
    <name type="scientific">Candidatus Borkfalkia ceftriaxoniphila</name>
    <dbReference type="NCBI Taxonomy" id="2508949"/>
    <lineage>
        <taxon>Bacteria</taxon>
        <taxon>Bacillati</taxon>
        <taxon>Bacillota</taxon>
        <taxon>Clostridia</taxon>
        <taxon>Christensenellales</taxon>
        <taxon>Christensenellaceae</taxon>
        <taxon>Candidatus Borkfalkia</taxon>
    </lineage>
</organism>
<dbReference type="GO" id="GO:0019877">
    <property type="term" value="P:diaminopimelate biosynthetic process"/>
    <property type="evidence" value="ECO:0007669"/>
    <property type="project" value="UniProtKB-UniRule"/>
</dbReference>
<dbReference type="GO" id="GO:0016726">
    <property type="term" value="F:oxidoreductase activity, acting on CH or CH2 groups, NAD or NADP as acceptor"/>
    <property type="evidence" value="ECO:0007669"/>
    <property type="project" value="UniProtKB-UniRule"/>
</dbReference>
<dbReference type="GO" id="GO:0005829">
    <property type="term" value="C:cytosol"/>
    <property type="evidence" value="ECO:0007669"/>
    <property type="project" value="TreeGrafter"/>
</dbReference>
<dbReference type="GO" id="GO:0008839">
    <property type="term" value="F:4-hydroxy-tetrahydrodipicolinate reductase"/>
    <property type="evidence" value="ECO:0007669"/>
    <property type="project" value="UniProtKB-UniRule"/>
</dbReference>
<dbReference type="EC" id="1.17.1.8" evidence="9 10"/>
<evidence type="ECO:0000256" key="3">
    <source>
        <dbReference type="ARBA" id="ARBA00022605"/>
    </source>
</evidence>
<dbReference type="EMBL" id="SDOZ01000002">
    <property type="protein sequence ID" value="RXZ62381.1"/>
    <property type="molecule type" value="Genomic_DNA"/>
</dbReference>
<dbReference type="HAMAP" id="MF_00102">
    <property type="entry name" value="DapB"/>
    <property type="match status" value="1"/>
</dbReference>
<feature type="binding site" evidence="9">
    <location>
        <begin position="109"/>
        <end position="112"/>
    </location>
    <ligand>
        <name>NAD(+)</name>
        <dbReference type="ChEBI" id="CHEBI:57540"/>
    </ligand>
</feature>
<comment type="similarity">
    <text evidence="1 9">Belongs to the DapB family.</text>
</comment>
<feature type="active site" description="Proton donor/acceptor" evidence="9">
    <location>
        <position position="142"/>
    </location>
</feature>
<dbReference type="InterPro" id="IPR022664">
    <property type="entry name" value="DapB_N_CS"/>
</dbReference>
<keyword evidence="8 9" id="KW-0457">Lysine biosynthesis</keyword>
<dbReference type="UniPathway" id="UPA00034">
    <property type="reaction ID" value="UER00018"/>
</dbReference>
<feature type="active site" description="Proton donor" evidence="9">
    <location>
        <position position="146"/>
    </location>
</feature>
<comment type="caution">
    <text evidence="9">Was originally thought to be a dihydrodipicolinate reductase (DHDPR), catalyzing the conversion of dihydrodipicolinate to tetrahydrodipicolinate. However, it was shown in E.coli that the substrate of the enzymatic reaction is not dihydrodipicolinate (DHDP) but in fact (2S,4S)-4-hydroxy-2,3,4,5-tetrahydrodipicolinic acid (HTPA), the product released by the DapA-catalyzed reaction.</text>
</comment>
<comment type="catalytic activity">
    <reaction evidence="9">
        <text>(S)-2,3,4,5-tetrahydrodipicolinate + NAD(+) + H2O = (2S,4S)-4-hydroxy-2,3,4,5-tetrahydrodipicolinate + NADH + H(+)</text>
        <dbReference type="Rhea" id="RHEA:35323"/>
        <dbReference type="ChEBI" id="CHEBI:15377"/>
        <dbReference type="ChEBI" id="CHEBI:15378"/>
        <dbReference type="ChEBI" id="CHEBI:16845"/>
        <dbReference type="ChEBI" id="CHEBI:57540"/>
        <dbReference type="ChEBI" id="CHEBI:57945"/>
        <dbReference type="ChEBI" id="CHEBI:67139"/>
        <dbReference type="EC" id="1.17.1.8"/>
    </reaction>
</comment>
<comment type="catalytic activity">
    <reaction evidence="9">
        <text>(S)-2,3,4,5-tetrahydrodipicolinate + NADP(+) + H2O = (2S,4S)-4-hydroxy-2,3,4,5-tetrahydrodipicolinate + NADPH + H(+)</text>
        <dbReference type="Rhea" id="RHEA:35331"/>
        <dbReference type="ChEBI" id="CHEBI:15377"/>
        <dbReference type="ChEBI" id="CHEBI:15378"/>
        <dbReference type="ChEBI" id="CHEBI:16845"/>
        <dbReference type="ChEBI" id="CHEBI:57783"/>
        <dbReference type="ChEBI" id="CHEBI:58349"/>
        <dbReference type="ChEBI" id="CHEBI:67139"/>
        <dbReference type="EC" id="1.17.1.8"/>
    </reaction>
</comment>
<evidence type="ECO:0000256" key="4">
    <source>
        <dbReference type="ARBA" id="ARBA00022857"/>
    </source>
</evidence>
<feature type="domain" description="Dihydrodipicolinate reductase C-terminal" evidence="12">
    <location>
        <begin position="115"/>
        <end position="249"/>
    </location>
</feature>
<evidence type="ECO:0000256" key="5">
    <source>
        <dbReference type="ARBA" id="ARBA00022915"/>
    </source>
</evidence>
<dbReference type="Pfam" id="PF05173">
    <property type="entry name" value="DapB_C"/>
    <property type="match status" value="1"/>
</dbReference>
<protein>
    <recommendedName>
        <fullName evidence="9 10">4-hydroxy-tetrahydrodipicolinate reductase</fullName>
        <shortName evidence="9">HTPA reductase</shortName>
        <ecNumber evidence="9 10">1.17.1.8</ecNumber>
    </recommendedName>
</protein>
<dbReference type="PIRSF" id="PIRSF000161">
    <property type="entry name" value="DHPR"/>
    <property type="match status" value="1"/>
</dbReference>
<feature type="domain" description="Dihydrodipicolinate reductase N-terminal" evidence="11">
    <location>
        <begin position="3"/>
        <end position="111"/>
    </location>
</feature>
<evidence type="ECO:0000256" key="10">
    <source>
        <dbReference type="NCBIfam" id="TIGR00036"/>
    </source>
</evidence>
<dbReference type="GO" id="GO:0050661">
    <property type="term" value="F:NADP binding"/>
    <property type="evidence" value="ECO:0007669"/>
    <property type="project" value="UniProtKB-UniRule"/>
</dbReference>
<evidence type="ECO:0000313" key="14">
    <source>
        <dbReference type="Proteomes" id="UP000291269"/>
    </source>
</evidence>
<dbReference type="Proteomes" id="UP000291269">
    <property type="component" value="Unassembled WGS sequence"/>
</dbReference>
<dbReference type="AlphaFoldDB" id="A0A4Q2KHC4"/>
<dbReference type="InterPro" id="IPR036291">
    <property type="entry name" value="NAD(P)-bd_dom_sf"/>
</dbReference>
<feature type="binding site" evidence="9">
    <location>
        <begin position="85"/>
        <end position="87"/>
    </location>
    <ligand>
        <name>NAD(+)</name>
        <dbReference type="ChEBI" id="CHEBI:57540"/>
    </ligand>
</feature>
<dbReference type="InterPro" id="IPR000846">
    <property type="entry name" value="DapB_N"/>
</dbReference>
<evidence type="ECO:0000256" key="6">
    <source>
        <dbReference type="ARBA" id="ARBA00023002"/>
    </source>
</evidence>
<proteinExistence type="inferred from homology"/>
<dbReference type="InterPro" id="IPR023940">
    <property type="entry name" value="DHDPR_bac"/>
</dbReference>
<dbReference type="Pfam" id="PF01113">
    <property type="entry name" value="DapB_N"/>
    <property type="match status" value="1"/>
</dbReference>
<accession>A0A4Q2KHC4</accession>
<dbReference type="Gene3D" id="3.30.360.10">
    <property type="entry name" value="Dihydrodipicolinate Reductase, domain 2"/>
    <property type="match status" value="1"/>
</dbReference>
<comment type="subunit">
    <text evidence="9">Homotetramer.</text>
</comment>
<evidence type="ECO:0000256" key="7">
    <source>
        <dbReference type="ARBA" id="ARBA00023027"/>
    </source>
</evidence>
<comment type="pathway">
    <text evidence="9">Amino-acid biosynthesis; L-lysine biosynthesis via DAP pathway; (S)-tetrahydrodipicolinate from L-aspartate: step 4/4.</text>
</comment>
<keyword evidence="2 9" id="KW-0963">Cytoplasm</keyword>
<dbReference type="FunFam" id="3.30.360.10:FF:000004">
    <property type="entry name" value="4-hydroxy-tetrahydrodipicolinate reductase"/>
    <property type="match status" value="1"/>
</dbReference>
<dbReference type="GO" id="GO:0051287">
    <property type="term" value="F:NAD binding"/>
    <property type="evidence" value="ECO:0007669"/>
    <property type="project" value="UniProtKB-UniRule"/>
</dbReference>
<comment type="caution">
    <text evidence="9">Lacks conserved residue(s) required for the propagation of feature annotation.</text>
</comment>
<comment type="caution">
    <text evidence="13">The sequence shown here is derived from an EMBL/GenBank/DDBJ whole genome shotgun (WGS) entry which is preliminary data.</text>
</comment>
<dbReference type="InterPro" id="IPR022663">
    <property type="entry name" value="DapB_C"/>
</dbReference>
<comment type="function">
    <text evidence="9">Catalyzes the conversion of 4-hydroxy-tetrahydrodipicolinate (HTPA) to tetrahydrodipicolinate.</text>
</comment>
<dbReference type="NCBIfam" id="TIGR00036">
    <property type="entry name" value="dapB"/>
    <property type="match status" value="1"/>
</dbReference>
<comment type="subcellular location">
    <subcellularLocation>
        <location evidence="9">Cytoplasm</location>
    </subcellularLocation>
</comment>